<protein>
    <recommendedName>
        <fullName evidence="3">SPOR domain-containing protein</fullName>
    </recommendedName>
</protein>
<dbReference type="Proteomes" id="UP000177583">
    <property type="component" value="Unassembled WGS sequence"/>
</dbReference>
<evidence type="ECO:0000256" key="1">
    <source>
        <dbReference type="SAM" id="MobiDB-lite"/>
    </source>
</evidence>
<evidence type="ECO:0000313" key="4">
    <source>
        <dbReference type="EMBL" id="OGH04676.1"/>
    </source>
</evidence>
<feature type="transmembrane region" description="Helical" evidence="2">
    <location>
        <begin position="21"/>
        <end position="41"/>
    </location>
</feature>
<accession>A0A1F6H2W6</accession>
<feature type="domain" description="SPOR" evidence="3">
    <location>
        <begin position="270"/>
        <end position="349"/>
    </location>
</feature>
<name>A0A1F6H2W6_9PROT</name>
<reference evidence="4 5" key="1">
    <citation type="journal article" date="2016" name="Nat. Commun.">
        <title>Thousands of microbial genomes shed light on interconnected biogeochemical processes in an aquifer system.</title>
        <authorList>
            <person name="Anantharaman K."/>
            <person name="Brown C.T."/>
            <person name="Hug L.A."/>
            <person name="Sharon I."/>
            <person name="Castelle C.J."/>
            <person name="Probst A.J."/>
            <person name="Thomas B.C."/>
            <person name="Singh A."/>
            <person name="Wilkins M.J."/>
            <person name="Karaoz U."/>
            <person name="Brodie E.L."/>
            <person name="Williams K.H."/>
            <person name="Hubbard S.S."/>
            <person name="Banfield J.F."/>
        </authorList>
    </citation>
    <scope>NUCLEOTIDE SEQUENCE [LARGE SCALE GENOMIC DNA]</scope>
</reference>
<dbReference type="AlphaFoldDB" id="A0A1F6H2W6"/>
<feature type="region of interest" description="Disordered" evidence="1">
    <location>
        <begin position="61"/>
        <end position="81"/>
    </location>
</feature>
<dbReference type="GO" id="GO:0042834">
    <property type="term" value="F:peptidoglycan binding"/>
    <property type="evidence" value="ECO:0007669"/>
    <property type="project" value="InterPro"/>
</dbReference>
<keyword evidence="2" id="KW-0812">Transmembrane</keyword>
<dbReference type="EMBL" id="MFNF01000001">
    <property type="protein sequence ID" value="OGH04676.1"/>
    <property type="molecule type" value="Genomic_DNA"/>
</dbReference>
<evidence type="ECO:0000259" key="3">
    <source>
        <dbReference type="PROSITE" id="PS51724"/>
    </source>
</evidence>
<sequence>MLKKLIPVLERLARLDPQKTWGIPLVLAGALGLLLLGNLLFVGSKNPGENLTQTTLKAVATEDSQAQTPEEDQVDPLPQRPEPDLWPTRIFEVKPGLWRLQGRDYVYTEQNLPHILAVMRQRRLFLPLASEQPGHLDWALESELKLSVSRKSNQSQGNLSFDRSRQLRYALQVASVPQEEVVPLVVLAAKLMEAGYYSYLYASEQTKPTDQGNQRFFQLRIGYYAAEHEVLDLAEELKAKFPAEPLLQARLWPVLPSAEEVDSELVNFRVQKNQPWGIELGAYRDRGQAMQEMASLGPELNFLYLSQAKSEGKWLYRLFGGFYVGQTEAQKGLDLLRKKTGLSLAGARLVSRKFKVQPESSK</sequence>
<comment type="caution">
    <text evidence="4">The sequence shown here is derived from an EMBL/GenBank/DDBJ whole genome shotgun (WGS) entry which is preliminary data.</text>
</comment>
<dbReference type="PROSITE" id="PS51724">
    <property type="entry name" value="SPOR"/>
    <property type="match status" value="1"/>
</dbReference>
<proteinExistence type="predicted"/>
<organism evidence="4 5">
    <name type="scientific">Candidatus Lambdaproteobacteria bacterium RIFOXYD2_FULL_56_26</name>
    <dbReference type="NCBI Taxonomy" id="1817773"/>
    <lineage>
        <taxon>Bacteria</taxon>
        <taxon>Pseudomonadati</taxon>
        <taxon>Pseudomonadota</taxon>
        <taxon>Candidatus Lambdaproteobacteria</taxon>
    </lineage>
</organism>
<dbReference type="InterPro" id="IPR007730">
    <property type="entry name" value="SPOR-like_dom"/>
</dbReference>
<keyword evidence="2" id="KW-1133">Transmembrane helix</keyword>
<gene>
    <name evidence="4" type="ORF">A2557_06710</name>
</gene>
<evidence type="ECO:0000256" key="2">
    <source>
        <dbReference type="SAM" id="Phobius"/>
    </source>
</evidence>
<evidence type="ECO:0000313" key="5">
    <source>
        <dbReference type="Proteomes" id="UP000177583"/>
    </source>
</evidence>
<keyword evidence="2" id="KW-0472">Membrane</keyword>